<dbReference type="AlphaFoldDB" id="A0A060I463"/>
<dbReference type="Proteomes" id="UP000027180">
    <property type="component" value="Chromosome"/>
</dbReference>
<evidence type="ECO:0000313" key="2">
    <source>
        <dbReference type="Proteomes" id="UP000027180"/>
    </source>
</evidence>
<gene>
    <name evidence="1" type="ORF">IE4771_CH01140</name>
</gene>
<dbReference type="KEGG" id="rei:IE4771_CH01140"/>
<evidence type="ECO:0000313" key="1">
    <source>
        <dbReference type="EMBL" id="AIC26291.1"/>
    </source>
</evidence>
<sequence>MARLAILYALRFGMVRIVCFQVTEPCSTTTEVGAKLPKGLDRDHFGGPEIIAHCCTTARDNIQNPP</sequence>
<name>A0A060I463_RHIET</name>
<accession>A0A060I463</accession>
<proteinExistence type="predicted"/>
<organism evidence="1 2">
    <name type="scientific">Rhizobium etli bv. mimosae str. IE4771</name>
    <dbReference type="NCBI Taxonomy" id="1432050"/>
    <lineage>
        <taxon>Bacteria</taxon>
        <taxon>Pseudomonadati</taxon>
        <taxon>Pseudomonadota</taxon>
        <taxon>Alphaproteobacteria</taxon>
        <taxon>Hyphomicrobiales</taxon>
        <taxon>Rhizobiaceae</taxon>
        <taxon>Rhizobium/Agrobacterium group</taxon>
        <taxon>Rhizobium</taxon>
    </lineage>
</organism>
<protein>
    <submittedName>
        <fullName evidence="1">Uncharacterized protein</fullName>
    </submittedName>
</protein>
<reference evidence="1 2" key="1">
    <citation type="submission" date="2013-12" db="EMBL/GenBank/DDBJ databases">
        <title>Complete genome sequence of Rhizobium etli bv. mimosae IE4771.</title>
        <authorList>
            <person name="Bustos P."/>
            <person name="Santamaria R.I."/>
            <person name="Lozano L."/>
            <person name="Ormeno-Orrillo E."/>
            <person name="Rogel M.A."/>
            <person name="Romero D."/>
            <person name="Cevallos M.A."/>
            <person name="Martinez-Romero E."/>
            <person name="Gonzalez V."/>
        </authorList>
    </citation>
    <scope>NUCLEOTIDE SEQUENCE [LARGE SCALE GENOMIC DNA]</scope>
    <source>
        <strain evidence="1 2">IE4771</strain>
    </source>
</reference>
<dbReference type="EMBL" id="CP006986">
    <property type="protein sequence ID" value="AIC26291.1"/>
    <property type="molecule type" value="Genomic_DNA"/>
</dbReference>
<dbReference type="HOGENOM" id="CLU_2828217_0_0_5"/>